<dbReference type="Proteomes" id="UP000053599">
    <property type="component" value="Unassembled WGS sequence"/>
</dbReference>
<proteinExistence type="predicted"/>
<dbReference type="PANTHER" id="PTHR10285">
    <property type="entry name" value="URIDINE KINASE"/>
    <property type="match status" value="1"/>
</dbReference>
<name>A0A0D1YA63_9EURO</name>
<gene>
    <name evidence="2" type="ORF">PV11_07423</name>
</gene>
<dbReference type="AlphaFoldDB" id="A0A0D1YA63"/>
<dbReference type="EMBL" id="KN846953">
    <property type="protein sequence ID" value="KIV79882.1"/>
    <property type="molecule type" value="Genomic_DNA"/>
</dbReference>
<sequence>MDKQVERLVEHTWEKFSTYDLSQRLLIAISGIPGSGKTTLASSAVHALNKKHHDSRHTLFPNSPETDPSNPDIAFVVPLDGYHLTRKQLAALPNAEEAIFRRGAAFTFDAHSYLDLVDKVRKPITPETPTIYAPSFDHAVKDPVSNDISIPPTARIVVFEGLYTALDEEGWRDAHSLMDEVWFVDTDIETATQRVAKRNFAAGITKTFEESLARTKESDMRNARDILDHRLHVDQVIPSVEDETWRSEEEVQVENELERTATQADNEASAEEVRRQQMMRMDSIAALAADGVGM</sequence>
<protein>
    <recommendedName>
        <fullName evidence="1">Phosphoribulokinase/uridine kinase domain-containing protein</fullName>
    </recommendedName>
</protein>
<accession>A0A0D1YA63</accession>
<dbReference type="GO" id="GO:0016301">
    <property type="term" value="F:kinase activity"/>
    <property type="evidence" value="ECO:0007669"/>
    <property type="project" value="InterPro"/>
</dbReference>
<dbReference type="InterPro" id="IPR027417">
    <property type="entry name" value="P-loop_NTPase"/>
</dbReference>
<dbReference type="STRING" id="1016849.A0A0D1YA63"/>
<dbReference type="HOGENOM" id="CLU_067202_1_1_1"/>
<feature type="domain" description="Phosphoribulokinase/uridine kinase" evidence="1">
    <location>
        <begin position="26"/>
        <end position="194"/>
    </location>
</feature>
<evidence type="ECO:0000259" key="1">
    <source>
        <dbReference type="Pfam" id="PF00485"/>
    </source>
</evidence>
<evidence type="ECO:0000313" key="2">
    <source>
        <dbReference type="EMBL" id="KIV79882.1"/>
    </source>
</evidence>
<dbReference type="OrthoDB" id="6362633at2759"/>
<dbReference type="GO" id="GO:0005524">
    <property type="term" value="F:ATP binding"/>
    <property type="evidence" value="ECO:0007669"/>
    <property type="project" value="InterPro"/>
</dbReference>
<evidence type="ECO:0000313" key="3">
    <source>
        <dbReference type="Proteomes" id="UP000053599"/>
    </source>
</evidence>
<dbReference type="InterPro" id="IPR006083">
    <property type="entry name" value="PRK/URK"/>
</dbReference>
<dbReference type="Pfam" id="PF00485">
    <property type="entry name" value="PRK"/>
    <property type="match status" value="1"/>
</dbReference>
<reference evidence="2 3" key="1">
    <citation type="submission" date="2015-01" db="EMBL/GenBank/DDBJ databases">
        <title>The Genome Sequence of Exophiala sideris CBS121828.</title>
        <authorList>
            <consortium name="The Broad Institute Genomics Platform"/>
            <person name="Cuomo C."/>
            <person name="de Hoog S."/>
            <person name="Gorbushina A."/>
            <person name="Stielow B."/>
            <person name="Teixiera M."/>
            <person name="Abouelleil A."/>
            <person name="Chapman S.B."/>
            <person name="Priest M."/>
            <person name="Young S.K."/>
            <person name="Wortman J."/>
            <person name="Nusbaum C."/>
            <person name="Birren B."/>
        </authorList>
    </citation>
    <scope>NUCLEOTIDE SEQUENCE [LARGE SCALE GENOMIC DNA]</scope>
    <source>
        <strain evidence="2 3">CBS 121828</strain>
    </source>
</reference>
<organism evidence="2 3">
    <name type="scientific">Exophiala sideris</name>
    <dbReference type="NCBI Taxonomy" id="1016849"/>
    <lineage>
        <taxon>Eukaryota</taxon>
        <taxon>Fungi</taxon>
        <taxon>Dikarya</taxon>
        <taxon>Ascomycota</taxon>
        <taxon>Pezizomycotina</taxon>
        <taxon>Eurotiomycetes</taxon>
        <taxon>Chaetothyriomycetidae</taxon>
        <taxon>Chaetothyriales</taxon>
        <taxon>Herpotrichiellaceae</taxon>
        <taxon>Exophiala</taxon>
    </lineage>
</organism>
<dbReference type="SUPFAM" id="SSF52540">
    <property type="entry name" value="P-loop containing nucleoside triphosphate hydrolases"/>
    <property type="match status" value="1"/>
</dbReference>
<dbReference type="Gene3D" id="3.40.50.300">
    <property type="entry name" value="P-loop containing nucleotide triphosphate hydrolases"/>
    <property type="match status" value="1"/>
</dbReference>